<keyword evidence="1" id="KW-0808">Transferase</keyword>
<dbReference type="InterPro" id="IPR009288">
    <property type="entry name" value="AIG2-like_dom"/>
</dbReference>
<name>A0ABQ5YRM8_9BURK</name>
<dbReference type="EMBL" id="BSOJ01000015">
    <property type="protein sequence ID" value="GLR26551.1"/>
    <property type="molecule type" value="Genomic_DNA"/>
</dbReference>
<dbReference type="InterPro" id="IPR013024">
    <property type="entry name" value="GGCT-like"/>
</dbReference>
<dbReference type="Proteomes" id="UP001156664">
    <property type="component" value="Unassembled WGS sequence"/>
</dbReference>
<dbReference type="InterPro" id="IPR036568">
    <property type="entry name" value="GGCT-like_sf"/>
</dbReference>
<dbReference type="CDD" id="cd06661">
    <property type="entry name" value="GGCT_like"/>
    <property type="match status" value="1"/>
</dbReference>
<accession>A0ABQ5YRM8</accession>
<evidence type="ECO:0000259" key="3">
    <source>
        <dbReference type="Pfam" id="PF06094"/>
    </source>
</evidence>
<evidence type="ECO:0000256" key="2">
    <source>
        <dbReference type="ARBA" id="ARBA00030602"/>
    </source>
</evidence>
<dbReference type="InterPro" id="IPR045038">
    <property type="entry name" value="AIG2-like"/>
</dbReference>
<protein>
    <recommendedName>
        <fullName evidence="2">Putative gamma-glutamylcyclotransferase</fullName>
    </recommendedName>
</protein>
<feature type="domain" description="Gamma-glutamylcyclotransferase AIG2-like" evidence="3">
    <location>
        <begin position="12"/>
        <end position="112"/>
    </location>
</feature>
<organism evidence="4 5">
    <name type="scientific">Limnobacter litoralis</name>
    <dbReference type="NCBI Taxonomy" id="481366"/>
    <lineage>
        <taxon>Bacteria</taxon>
        <taxon>Pseudomonadati</taxon>
        <taxon>Pseudomonadota</taxon>
        <taxon>Betaproteobacteria</taxon>
        <taxon>Burkholderiales</taxon>
        <taxon>Burkholderiaceae</taxon>
        <taxon>Limnobacter</taxon>
    </lineage>
</organism>
<reference evidence="5" key="1">
    <citation type="journal article" date="2019" name="Int. J. Syst. Evol. Microbiol.">
        <title>The Global Catalogue of Microorganisms (GCM) 10K type strain sequencing project: providing services to taxonomists for standard genome sequencing and annotation.</title>
        <authorList>
            <consortium name="The Broad Institute Genomics Platform"/>
            <consortium name="The Broad Institute Genome Sequencing Center for Infectious Disease"/>
            <person name="Wu L."/>
            <person name="Ma J."/>
        </authorList>
    </citation>
    <scope>NUCLEOTIDE SEQUENCE [LARGE SCALE GENOMIC DNA]</scope>
    <source>
        <strain evidence="5">NBRC 105857</strain>
    </source>
</reference>
<proteinExistence type="predicted"/>
<dbReference type="PANTHER" id="PTHR31544">
    <property type="entry name" value="AIG2-LIKE PROTEIN D"/>
    <property type="match status" value="1"/>
</dbReference>
<evidence type="ECO:0000313" key="4">
    <source>
        <dbReference type="EMBL" id="GLR26551.1"/>
    </source>
</evidence>
<dbReference type="Pfam" id="PF06094">
    <property type="entry name" value="GGACT"/>
    <property type="match status" value="1"/>
</dbReference>
<sequence length="151" mass="17365">MPELNAPAPHAVFVYGSLMYNPVWESVVQGDYGVLPAELRGYSRYRVPGETYPALIEDSAGVVQGRLWLNVDAEDLVRLDNFEGDEYRRTLVQVVDARARMQTAFVYVWQKPELLDGVPWDVSYFEAEGLGRFMQKHVASWQRSGRRQEEH</sequence>
<dbReference type="PANTHER" id="PTHR31544:SF2">
    <property type="entry name" value="AIG2-LIKE PROTEIN D"/>
    <property type="match status" value="1"/>
</dbReference>
<dbReference type="SUPFAM" id="SSF110857">
    <property type="entry name" value="Gamma-glutamyl cyclotransferase-like"/>
    <property type="match status" value="1"/>
</dbReference>
<keyword evidence="5" id="KW-1185">Reference proteome</keyword>
<gene>
    <name evidence="4" type="ORF">GCM10007875_16410</name>
</gene>
<dbReference type="Gene3D" id="3.10.490.10">
    <property type="entry name" value="Gamma-glutamyl cyclotransferase-like"/>
    <property type="match status" value="1"/>
</dbReference>
<evidence type="ECO:0000313" key="5">
    <source>
        <dbReference type="Proteomes" id="UP001156664"/>
    </source>
</evidence>
<comment type="caution">
    <text evidence="4">The sequence shown here is derived from an EMBL/GenBank/DDBJ whole genome shotgun (WGS) entry which is preliminary data.</text>
</comment>
<evidence type="ECO:0000256" key="1">
    <source>
        <dbReference type="ARBA" id="ARBA00022679"/>
    </source>
</evidence>